<dbReference type="AlphaFoldDB" id="A0A834TY68"/>
<evidence type="ECO:0000313" key="2">
    <source>
        <dbReference type="Proteomes" id="UP000634136"/>
    </source>
</evidence>
<name>A0A834TY68_9FABA</name>
<sequence>MALPSPLFVSKKWRGNGIAHCIEAVGALGGNAKKPREMSRMPLYLLHRQRVCIRARRVRKTPVVAGRRRMQAEMHISVEMDIRKPPYSFS</sequence>
<dbReference type="Proteomes" id="UP000634136">
    <property type="component" value="Unassembled WGS sequence"/>
</dbReference>
<evidence type="ECO:0000313" key="1">
    <source>
        <dbReference type="EMBL" id="KAF7829437.1"/>
    </source>
</evidence>
<organism evidence="1 2">
    <name type="scientific">Senna tora</name>
    <dbReference type="NCBI Taxonomy" id="362788"/>
    <lineage>
        <taxon>Eukaryota</taxon>
        <taxon>Viridiplantae</taxon>
        <taxon>Streptophyta</taxon>
        <taxon>Embryophyta</taxon>
        <taxon>Tracheophyta</taxon>
        <taxon>Spermatophyta</taxon>
        <taxon>Magnoliopsida</taxon>
        <taxon>eudicotyledons</taxon>
        <taxon>Gunneridae</taxon>
        <taxon>Pentapetalae</taxon>
        <taxon>rosids</taxon>
        <taxon>fabids</taxon>
        <taxon>Fabales</taxon>
        <taxon>Fabaceae</taxon>
        <taxon>Caesalpinioideae</taxon>
        <taxon>Cassia clade</taxon>
        <taxon>Senna</taxon>
    </lineage>
</organism>
<proteinExistence type="predicted"/>
<dbReference type="EMBL" id="JAAIUW010000006">
    <property type="protein sequence ID" value="KAF7829437.1"/>
    <property type="molecule type" value="Genomic_DNA"/>
</dbReference>
<reference evidence="1" key="1">
    <citation type="submission" date="2020-09" db="EMBL/GenBank/DDBJ databases">
        <title>Genome-Enabled Discovery of Anthraquinone Biosynthesis in Senna tora.</title>
        <authorList>
            <person name="Kang S.-H."/>
            <person name="Pandey R.P."/>
            <person name="Lee C.-M."/>
            <person name="Sim J.-S."/>
            <person name="Jeong J.-T."/>
            <person name="Choi B.-S."/>
            <person name="Jung M."/>
            <person name="Ginzburg D."/>
            <person name="Zhao K."/>
            <person name="Won S.Y."/>
            <person name="Oh T.-J."/>
            <person name="Yu Y."/>
            <person name="Kim N.-H."/>
            <person name="Lee O.R."/>
            <person name="Lee T.-H."/>
            <person name="Bashyal P."/>
            <person name="Kim T.-S."/>
            <person name="Lee W.-H."/>
            <person name="Kawkins C."/>
            <person name="Kim C.-K."/>
            <person name="Kim J.S."/>
            <person name="Ahn B.O."/>
            <person name="Rhee S.Y."/>
            <person name="Sohng J.K."/>
        </authorList>
    </citation>
    <scope>NUCLEOTIDE SEQUENCE</scope>
    <source>
        <tissue evidence="1">Leaf</tissue>
    </source>
</reference>
<protein>
    <submittedName>
        <fullName evidence="1">Uncharacterized protein</fullName>
    </submittedName>
</protein>
<accession>A0A834TY68</accession>
<gene>
    <name evidence="1" type="ORF">G2W53_020601</name>
</gene>
<comment type="caution">
    <text evidence="1">The sequence shown here is derived from an EMBL/GenBank/DDBJ whole genome shotgun (WGS) entry which is preliminary data.</text>
</comment>
<keyword evidence="2" id="KW-1185">Reference proteome</keyword>